<comment type="caution">
    <text evidence="1">The sequence shown here is derived from an EMBL/GenBank/DDBJ whole genome shotgun (WGS) entry which is preliminary data.</text>
</comment>
<accession>A0AAP0GED1</accession>
<dbReference type="EMBL" id="JBBWWQ010000002">
    <property type="protein sequence ID" value="KAK8954683.1"/>
    <property type="molecule type" value="Genomic_DNA"/>
</dbReference>
<reference evidence="1 2" key="1">
    <citation type="journal article" date="2022" name="Nat. Plants">
        <title>Genomes of leafy and leafless Platanthera orchids illuminate the evolution of mycoheterotrophy.</title>
        <authorList>
            <person name="Li M.H."/>
            <person name="Liu K.W."/>
            <person name="Li Z."/>
            <person name="Lu H.C."/>
            <person name="Ye Q.L."/>
            <person name="Zhang D."/>
            <person name="Wang J.Y."/>
            <person name="Li Y.F."/>
            <person name="Zhong Z.M."/>
            <person name="Liu X."/>
            <person name="Yu X."/>
            <person name="Liu D.K."/>
            <person name="Tu X.D."/>
            <person name="Liu B."/>
            <person name="Hao Y."/>
            <person name="Liao X.Y."/>
            <person name="Jiang Y.T."/>
            <person name="Sun W.H."/>
            <person name="Chen J."/>
            <person name="Chen Y.Q."/>
            <person name="Ai Y."/>
            <person name="Zhai J.W."/>
            <person name="Wu S.S."/>
            <person name="Zhou Z."/>
            <person name="Hsiao Y.Y."/>
            <person name="Wu W.L."/>
            <person name="Chen Y.Y."/>
            <person name="Lin Y.F."/>
            <person name="Hsu J.L."/>
            <person name="Li C.Y."/>
            <person name="Wang Z.W."/>
            <person name="Zhao X."/>
            <person name="Zhong W.Y."/>
            <person name="Ma X.K."/>
            <person name="Ma L."/>
            <person name="Huang J."/>
            <person name="Chen G.Z."/>
            <person name="Huang M.Z."/>
            <person name="Huang L."/>
            <person name="Peng D.H."/>
            <person name="Luo Y.B."/>
            <person name="Zou S.Q."/>
            <person name="Chen S.P."/>
            <person name="Lan S."/>
            <person name="Tsai W.C."/>
            <person name="Van de Peer Y."/>
            <person name="Liu Z.J."/>
        </authorList>
    </citation>
    <scope>NUCLEOTIDE SEQUENCE [LARGE SCALE GENOMIC DNA]</scope>
    <source>
        <strain evidence="1">Lor287</strain>
    </source>
</reference>
<organism evidence="1 2">
    <name type="scientific">Platanthera zijinensis</name>
    <dbReference type="NCBI Taxonomy" id="2320716"/>
    <lineage>
        <taxon>Eukaryota</taxon>
        <taxon>Viridiplantae</taxon>
        <taxon>Streptophyta</taxon>
        <taxon>Embryophyta</taxon>
        <taxon>Tracheophyta</taxon>
        <taxon>Spermatophyta</taxon>
        <taxon>Magnoliopsida</taxon>
        <taxon>Liliopsida</taxon>
        <taxon>Asparagales</taxon>
        <taxon>Orchidaceae</taxon>
        <taxon>Orchidoideae</taxon>
        <taxon>Orchideae</taxon>
        <taxon>Orchidinae</taxon>
        <taxon>Platanthera</taxon>
    </lineage>
</organism>
<evidence type="ECO:0000313" key="2">
    <source>
        <dbReference type="Proteomes" id="UP001418222"/>
    </source>
</evidence>
<gene>
    <name evidence="1" type="ORF">KSP39_PZI002581</name>
</gene>
<evidence type="ECO:0000313" key="1">
    <source>
        <dbReference type="EMBL" id="KAK8954683.1"/>
    </source>
</evidence>
<keyword evidence="2" id="KW-1185">Reference proteome</keyword>
<dbReference type="AlphaFoldDB" id="A0AAP0GED1"/>
<proteinExistence type="predicted"/>
<dbReference type="Proteomes" id="UP001418222">
    <property type="component" value="Unassembled WGS sequence"/>
</dbReference>
<sequence>MSRSPPICDGWIEKRYIKLGVVLLLTLRTFTLISSCQKLESCTGLRDREKGLHPLRRSPAPAITRIGSSAAFVFDGVQQPACSIFDTRSSSWSIQITTISAFLAAEMLKKSI</sequence>
<name>A0AAP0GED1_9ASPA</name>
<protein>
    <submittedName>
        <fullName evidence="1">Uncharacterized protein</fullName>
    </submittedName>
</protein>